<protein>
    <recommendedName>
        <fullName evidence="8">Mitogen-activated protein kinase</fullName>
        <ecNumber evidence="8">2.7.11.24</ecNumber>
    </recommendedName>
</protein>
<dbReference type="SMART" id="SM00220">
    <property type="entry name" value="S_TKc"/>
    <property type="match status" value="1"/>
</dbReference>
<evidence type="ECO:0000256" key="9">
    <source>
        <dbReference type="SAM" id="MobiDB-lite"/>
    </source>
</evidence>
<dbReference type="InterPro" id="IPR050117">
    <property type="entry name" value="MAPK"/>
</dbReference>
<keyword evidence="8" id="KW-0460">Magnesium</keyword>
<sequence length="433" mass="49642">MMNNHDVHDGSSNVRNVMNDFLGIESHREACRYQIESVIGEGAYGVVCSAKDNKDGRMVAVKRMKDVFKAIPEAVRILRELKFDRILTNHENIVSITDVMLPRNRMEFHDVYAVFELFPSDLYRVLRAKVPLSAEHIRWIMYQIVRAVFYIHSANIFHRDLKPSNVLLNEDCDVRVCDFGLARAAFDNAPDLLFWTDYVATRWYRAPELILSYYTSYSTAIDVWAIGCIFAEILGHGRPLFPGKSANHQLELFVSVIGSPSPASIQHVRDERARAYLVSLGRQPPKGFETLFPDAHPLACDLLKGLLEWNPDLRLTAQEALRHPYFSGIHDVSFERTAQPVDPQEFAFEQSRLSVDLIKEEFLKEIVQHYHPEAATRFYTASGQILHESGGHHLEQQSAADRFRQMMRNKELGYSERNLDSMPNYDISGSQLP</sequence>
<evidence type="ECO:0000256" key="7">
    <source>
        <dbReference type="RuleBase" id="RU000304"/>
    </source>
</evidence>
<evidence type="ECO:0000256" key="3">
    <source>
        <dbReference type="ARBA" id="ARBA00022741"/>
    </source>
</evidence>
<evidence type="ECO:0000256" key="5">
    <source>
        <dbReference type="ARBA" id="ARBA00022840"/>
    </source>
</evidence>
<comment type="similarity">
    <text evidence="8">Belongs to the protein kinase superfamily. Ser/Thr protein kinase family. MAP kinase subfamily.</text>
</comment>
<gene>
    <name evidence="11" type="ORF">TOLI1172_LOCUS1310</name>
</gene>
<dbReference type="InterPro" id="IPR000719">
    <property type="entry name" value="Prot_kinase_dom"/>
</dbReference>
<organism evidence="11">
    <name type="scientific">Timspurckia oligopyrenoides</name>
    <dbReference type="NCBI Taxonomy" id="708627"/>
    <lineage>
        <taxon>Eukaryota</taxon>
        <taxon>Rhodophyta</taxon>
        <taxon>Bangiophyceae</taxon>
        <taxon>Porphyridiales</taxon>
        <taxon>Porphyridiaceae</taxon>
        <taxon>Timspurckia</taxon>
    </lineage>
</organism>
<feature type="domain" description="Protein kinase" evidence="10">
    <location>
        <begin position="33"/>
        <end position="326"/>
    </location>
</feature>
<evidence type="ECO:0000313" key="11">
    <source>
        <dbReference type="EMBL" id="CAD8816922.1"/>
    </source>
</evidence>
<comment type="cofactor">
    <cofactor evidence="8">
        <name>Mg(2+)</name>
        <dbReference type="ChEBI" id="CHEBI:18420"/>
    </cofactor>
</comment>
<dbReference type="InterPro" id="IPR011009">
    <property type="entry name" value="Kinase-like_dom_sf"/>
</dbReference>
<dbReference type="Pfam" id="PF00069">
    <property type="entry name" value="Pkinase"/>
    <property type="match status" value="1"/>
</dbReference>
<keyword evidence="1 7" id="KW-0723">Serine/threonine-protein kinase</keyword>
<dbReference type="PROSITE" id="PS50011">
    <property type="entry name" value="PROTEIN_KINASE_DOM"/>
    <property type="match status" value="1"/>
</dbReference>
<dbReference type="InterPro" id="IPR017441">
    <property type="entry name" value="Protein_kinase_ATP_BS"/>
</dbReference>
<dbReference type="CDD" id="cd07834">
    <property type="entry name" value="STKc_MAPK"/>
    <property type="match status" value="1"/>
</dbReference>
<dbReference type="FunFam" id="1.10.510.10:FF:000098">
    <property type="entry name" value="Mitogen-activated protein kinase 1"/>
    <property type="match status" value="1"/>
</dbReference>
<dbReference type="GO" id="GO:0004707">
    <property type="term" value="F:MAP kinase activity"/>
    <property type="evidence" value="ECO:0007669"/>
    <property type="project" value="UniProtKB-EC"/>
</dbReference>
<evidence type="ECO:0000259" key="10">
    <source>
        <dbReference type="PROSITE" id="PS50011"/>
    </source>
</evidence>
<dbReference type="InterPro" id="IPR003527">
    <property type="entry name" value="MAP_kinase_CS"/>
</dbReference>
<dbReference type="PANTHER" id="PTHR24055">
    <property type="entry name" value="MITOGEN-ACTIVATED PROTEIN KINASE"/>
    <property type="match status" value="1"/>
</dbReference>
<keyword evidence="4 8" id="KW-0418">Kinase</keyword>
<keyword evidence="3 6" id="KW-0547">Nucleotide-binding</keyword>
<dbReference type="EMBL" id="HBFP01001805">
    <property type="protein sequence ID" value="CAD8816922.1"/>
    <property type="molecule type" value="Transcribed_RNA"/>
</dbReference>
<dbReference type="PROSITE" id="PS01351">
    <property type="entry name" value="MAPK"/>
    <property type="match status" value="1"/>
</dbReference>
<evidence type="ECO:0000256" key="4">
    <source>
        <dbReference type="ARBA" id="ARBA00022777"/>
    </source>
</evidence>
<dbReference type="EC" id="2.7.11.24" evidence="8"/>
<comment type="catalytic activity">
    <reaction evidence="8">
        <text>L-threonyl-[protein] + ATP = O-phospho-L-threonyl-[protein] + ADP + H(+)</text>
        <dbReference type="Rhea" id="RHEA:46608"/>
        <dbReference type="Rhea" id="RHEA-COMP:11060"/>
        <dbReference type="Rhea" id="RHEA-COMP:11605"/>
        <dbReference type="ChEBI" id="CHEBI:15378"/>
        <dbReference type="ChEBI" id="CHEBI:30013"/>
        <dbReference type="ChEBI" id="CHEBI:30616"/>
        <dbReference type="ChEBI" id="CHEBI:61977"/>
        <dbReference type="ChEBI" id="CHEBI:456216"/>
        <dbReference type="EC" id="2.7.11.24"/>
    </reaction>
</comment>
<dbReference type="AlphaFoldDB" id="A0A7S0ZBR0"/>
<feature type="binding site" evidence="6">
    <location>
        <position position="62"/>
    </location>
    <ligand>
        <name>ATP</name>
        <dbReference type="ChEBI" id="CHEBI:30616"/>
    </ligand>
</feature>
<dbReference type="SUPFAM" id="SSF56112">
    <property type="entry name" value="Protein kinase-like (PK-like)"/>
    <property type="match status" value="1"/>
</dbReference>
<accession>A0A7S0ZBR0</accession>
<evidence type="ECO:0000256" key="1">
    <source>
        <dbReference type="ARBA" id="ARBA00022527"/>
    </source>
</evidence>
<name>A0A7S0ZBR0_9RHOD</name>
<dbReference type="Gene3D" id="1.10.510.10">
    <property type="entry name" value="Transferase(Phosphotransferase) domain 1"/>
    <property type="match status" value="1"/>
</dbReference>
<dbReference type="InterPro" id="IPR008271">
    <property type="entry name" value="Ser/Thr_kinase_AS"/>
</dbReference>
<dbReference type="Gene3D" id="3.30.200.20">
    <property type="entry name" value="Phosphorylase Kinase, domain 1"/>
    <property type="match status" value="1"/>
</dbReference>
<evidence type="ECO:0000256" key="6">
    <source>
        <dbReference type="PROSITE-ProRule" id="PRU10141"/>
    </source>
</evidence>
<keyword evidence="5 6" id="KW-0067">ATP-binding</keyword>
<dbReference type="GO" id="GO:0005524">
    <property type="term" value="F:ATP binding"/>
    <property type="evidence" value="ECO:0007669"/>
    <property type="project" value="UniProtKB-UniRule"/>
</dbReference>
<dbReference type="PROSITE" id="PS00108">
    <property type="entry name" value="PROTEIN_KINASE_ST"/>
    <property type="match status" value="1"/>
</dbReference>
<feature type="region of interest" description="Disordered" evidence="9">
    <location>
        <begin position="414"/>
        <end position="433"/>
    </location>
</feature>
<evidence type="ECO:0000256" key="2">
    <source>
        <dbReference type="ARBA" id="ARBA00022679"/>
    </source>
</evidence>
<dbReference type="PROSITE" id="PS00107">
    <property type="entry name" value="PROTEIN_KINASE_ATP"/>
    <property type="match status" value="1"/>
</dbReference>
<reference evidence="11" key="1">
    <citation type="submission" date="2021-01" db="EMBL/GenBank/DDBJ databases">
        <authorList>
            <person name="Corre E."/>
            <person name="Pelletier E."/>
            <person name="Niang G."/>
            <person name="Scheremetjew M."/>
            <person name="Finn R."/>
            <person name="Kale V."/>
            <person name="Holt S."/>
            <person name="Cochrane G."/>
            <person name="Meng A."/>
            <person name="Brown T."/>
            <person name="Cohen L."/>
        </authorList>
    </citation>
    <scope>NUCLEOTIDE SEQUENCE</scope>
    <source>
        <strain evidence="11">CCMP3278</strain>
    </source>
</reference>
<proteinExistence type="inferred from homology"/>
<comment type="activity regulation">
    <text evidence="8">Activated by threonine and tyrosine phosphorylation.</text>
</comment>
<keyword evidence="2 8" id="KW-0808">Transferase</keyword>
<evidence type="ECO:0000256" key="8">
    <source>
        <dbReference type="RuleBase" id="RU361165"/>
    </source>
</evidence>